<dbReference type="Proteomes" id="UP000651475">
    <property type="component" value="Unassembled WGS sequence"/>
</dbReference>
<dbReference type="PANTHER" id="PTHR30547:SF0">
    <property type="entry name" value="BLR8175 PROTEIN"/>
    <property type="match status" value="1"/>
</dbReference>
<dbReference type="RefSeq" id="WP_186930122.1">
    <property type="nucleotide sequence ID" value="NZ_JACOOJ010000019.1"/>
</dbReference>
<dbReference type="Pfam" id="PF06250">
    <property type="entry name" value="YhcG_C"/>
    <property type="match status" value="1"/>
</dbReference>
<dbReference type="Gene3D" id="3.40.1350.10">
    <property type="match status" value="1"/>
</dbReference>
<dbReference type="InterPro" id="IPR053148">
    <property type="entry name" value="PD-DEXK-like_domain"/>
</dbReference>
<evidence type="ECO:0000259" key="2">
    <source>
        <dbReference type="Pfam" id="PF17761"/>
    </source>
</evidence>
<dbReference type="Pfam" id="PF17761">
    <property type="entry name" value="DUF1016_N"/>
    <property type="match status" value="1"/>
</dbReference>
<accession>A0ABR7DR20</accession>
<evidence type="ECO:0000313" key="4">
    <source>
        <dbReference type="Proteomes" id="UP000651475"/>
    </source>
</evidence>
<name>A0ABR7DR20_9BACT</name>
<evidence type="ECO:0000259" key="1">
    <source>
        <dbReference type="Pfam" id="PF06250"/>
    </source>
</evidence>
<gene>
    <name evidence="3" type="ORF">H8S65_11515</name>
</gene>
<keyword evidence="4" id="KW-1185">Reference proteome</keyword>
<dbReference type="PANTHER" id="PTHR30547">
    <property type="entry name" value="UNCHARACTERIZED PROTEIN YHCG-RELATED"/>
    <property type="match status" value="1"/>
</dbReference>
<dbReference type="InterPro" id="IPR009362">
    <property type="entry name" value="YhcG_C"/>
</dbReference>
<dbReference type="InterPro" id="IPR011856">
    <property type="entry name" value="tRNA_endonuc-like_dom_sf"/>
</dbReference>
<protein>
    <submittedName>
        <fullName evidence="3">DUF1016 domain-containing protein</fullName>
    </submittedName>
</protein>
<comment type="caution">
    <text evidence="3">The sequence shown here is derived from an EMBL/GenBank/DDBJ whole genome shotgun (WGS) entry which is preliminary data.</text>
</comment>
<dbReference type="EMBL" id="JACOOJ010000019">
    <property type="protein sequence ID" value="MBC5633387.1"/>
    <property type="molecule type" value="Genomic_DNA"/>
</dbReference>
<feature type="domain" description="YhcG N-terminal" evidence="2">
    <location>
        <begin position="19"/>
        <end position="160"/>
    </location>
</feature>
<proteinExistence type="predicted"/>
<organism evidence="3 4">
    <name type="scientific">Parabacteroides hominis</name>
    <dbReference type="NCBI Taxonomy" id="2763057"/>
    <lineage>
        <taxon>Bacteria</taxon>
        <taxon>Pseudomonadati</taxon>
        <taxon>Bacteroidota</taxon>
        <taxon>Bacteroidia</taxon>
        <taxon>Bacteroidales</taxon>
        <taxon>Tannerellaceae</taxon>
        <taxon>Parabacteroides</taxon>
    </lineage>
</organism>
<dbReference type="InterPro" id="IPR041527">
    <property type="entry name" value="YhcG_N"/>
</dbReference>
<reference evidence="3 4" key="1">
    <citation type="submission" date="2020-08" db="EMBL/GenBank/DDBJ databases">
        <title>Genome public.</title>
        <authorList>
            <person name="Liu C."/>
            <person name="Sun Q."/>
        </authorList>
    </citation>
    <scope>NUCLEOTIDE SEQUENCE [LARGE SCALE GENOMIC DNA]</scope>
    <source>
        <strain evidence="3 4">NSJ-79</strain>
    </source>
</reference>
<sequence length="348" mass="40445">MDKLIRQNDNYAEWIQTLSKRYRQSQIKAAVKVNNELLQFYWSLGRDIVEMHAESKWGNKLLQNLSTDLQNALPGIKGLSPRNLLYMKNFYLLYKPLTGITPQTEAQLSCIFEIPWGHQKLLIDKFREIPQKALFFVYKTIEQGWSRSMLLNFIDSDLYESQGKAVTNFSCTLPQQTSELAKELLKDPYNFDFLQLTTNFKEKELKDALISNITKFLIELGSGFAYMGREYRLQVSTKEQFMDLLFYNTRLHCYVVIEVKITEFEPSYLGQLSAYVSFTNHILKSDTDNPTIGLLICKNKDNVFAQYSLEGYNQPLGISEFKGVNLFPKDFESSLPSIEEIENELKKI</sequence>
<evidence type="ECO:0000313" key="3">
    <source>
        <dbReference type="EMBL" id="MBC5633387.1"/>
    </source>
</evidence>
<feature type="domain" description="YhcG PDDEXK nuclease" evidence="1">
    <location>
        <begin position="183"/>
        <end position="335"/>
    </location>
</feature>